<dbReference type="Gene3D" id="2.30.30.1020">
    <property type="entry name" value="CCR4-NOT complex subunit 2/3/5, C-terminal domain"/>
    <property type="match status" value="1"/>
</dbReference>
<feature type="domain" description="NOT2/NOT3/NOT5 C-terminal" evidence="5">
    <location>
        <begin position="419"/>
        <end position="544"/>
    </location>
</feature>
<dbReference type="GO" id="GO:0006355">
    <property type="term" value="P:regulation of DNA-templated transcription"/>
    <property type="evidence" value="ECO:0007669"/>
    <property type="project" value="InterPro"/>
</dbReference>
<dbReference type="InterPro" id="IPR038635">
    <property type="entry name" value="CCR4-NOT_su2/3/5_C_sf"/>
</dbReference>
<name>A0A8W8JI33_MAGGI</name>
<evidence type="ECO:0000313" key="7">
    <source>
        <dbReference type="Proteomes" id="UP000005408"/>
    </source>
</evidence>
<sequence>MIPDEQAMAFRNPLENSNMSSGIGQRFMTDQLSWNTQYGLGRKGTGELSPGSRKILGQQMPPGQAKQNILNLNLDDDGELDLGQGALSNSGKVFRPDRDMMSQSPSQLSGFGASNFYTQGFMSGGNTGLGTNASLAGNFAALPQRGAVSGPQFRGNNSTPTSMNLPYNLQTPQQQPSPSRNMISAIGGQRNVISQNQTSQSMSKLPNSGPMSSINNNFVFGQSRPGKYSTVYNNNPDQKFYNMLFGQDADQPGLDLSEFPSLGNRNLPSTPISSVRNYGQYNLVGMVSKPVAETAPEFQIQQEDFPALPGAQNPPSSISNDAARKTPTSASSSTTNEQILKDGKFPGEKGNQAKRGIQTHADGMVSNIPSGMVTDQFGIAGLLTFIRAANENDHNLIALAPGIDLTTLGLNLNSPENLYSTFQSPWVDLPCRPQDIDYHVPTEYLTNIFLRDKLAPIKLNRYGEDVLFFLFYMNGNDFIQLAAAAELYTRDWRYHKEERVWITRAPGVEPTHKSAMYERGMYYFFDVQNWRRVPKEFHLEYDKLEERPTLPNTMHHNASQQ</sequence>
<reference evidence="6" key="1">
    <citation type="submission" date="2022-08" db="UniProtKB">
        <authorList>
            <consortium name="EnsemblMetazoa"/>
        </authorList>
    </citation>
    <scope>IDENTIFICATION</scope>
    <source>
        <strain evidence="6">05x7-T-G4-1.051#20</strain>
    </source>
</reference>
<dbReference type="FunFam" id="2.30.30.1020:FF:000005">
    <property type="entry name" value="Regena, isoform C"/>
    <property type="match status" value="1"/>
</dbReference>
<dbReference type="InterPro" id="IPR007282">
    <property type="entry name" value="NOT2/3/5_C"/>
</dbReference>
<protein>
    <recommendedName>
        <fullName evidence="5">NOT2/NOT3/NOT5 C-terminal domain-containing protein</fullName>
    </recommendedName>
</protein>
<dbReference type="OMA" id="NNAGHIT"/>
<feature type="region of interest" description="Disordered" evidence="4">
    <location>
        <begin position="306"/>
        <end position="353"/>
    </location>
</feature>
<evidence type="ECO:0000256" key="3">
    <source>
        <dbReference type="ARBA" id="ARBA00023163"/>
    </source>
</evidence>
<organism evidence="6 7">
    <name type="scientific">Magallana gigas</name>
    <name type="common">Pacific oyster</name>
    <name type="synonym">Crassostrea gigas</name>
    <dbReference type="NCBI Taxonomy" id="29159"/>
    <lineage>
        <taxon>Eukaryota</taxon>
        <taxon>Metazoa</taxon>
        <taxon>Spiralia</taxon>
        <taxon>Lophotrochozoa</taxon>
        <taxon>Mollusca</taxon>
        <taxon>Bivalvia</taxon>
        <taxon>Autobranchia</taxon>
        <taxon>Pteriomorphia</taxon>
        <taxon>Ostreida</taxon>
        <taxon>Ostreoidea</taxon>
        <taxon>Ostreidae</taxon>
        <taxon>Magallana</taxon>
    </lineage>
</organism>
<dbReference type="AlphaFoldDB" id="A0A8W8JI33"/>
<dbReference type="PANTHER" id="PTHR23326">
    <property type="entry name" value="CCR4 NOT-RELATED"/>
    <property type="match status" value="1"/>
</dbReference>
<evidence type="ECO:0000256" key="1">
    <source>
        <dbReference type="ARBA" id="ARBA00007682"/>
    </source>
</evidence>
<dbReference type="Proteomes" id="UP000005408">
    <property type="component" value="Unassembled WGS sequence"/>
</dbReference>
<dbReference type="Pfam" id="PF04153">
    <property type="entry name" value="NOT2_3_5_C"/>
    <property type="match status" value="1"/>
</dbReference>
<keyword evidence="2" id="KW-0805">Transcription regulation</keyword>
<dbReference type="EnsemblMetazoa" id="G19503.5">
    <property type="protein sequence ID" value="G19503.5:cds"/>
    <property type="gene ID" value="G19503"/>
</dbReference>
<dbReference type="KEGG" id="crg:105320796"/>
<dbReference type="OrthoDB" id="25391at2759"/>
<keyword evidence="7" id="KW-1185">Reference proteome</keyword>
<evidence type="ECO:0000259" key="5">
    <source>
        <dbReference type="Pfam" id="PF04153"/>
    </source>
</evidence>
<proteinExistence type="inferred from homology"/>
<evidence type="ECO:0000256" key="4">
    <source>
        <dbReference type="SAM" id="MobiDB-lite"/>
    </source>
</evidence>
<keyword evidence="3" id="KW-0804">Transcription</keyword>
<feature type="compositionally biased region" description="Polar residues" evidence="4">
    <location>
        <begin position="313"/>
        <end position="338"/>
    </location>
</feature>
<comment type="similarity">
    <text evidence="1">Belongs to the CNOT2/3/5 family.</text>
</comment>
<evidence type="ECO:0000313" key="6">
    <source>
        <dbReference type="EnsemblMetazoa" id="G19503.5:cds"/>
    </source>
</evidence>
<dbReference type="RefSeq" id="XP_065926965.1">
    <property type="nucleotide sequence ID" value="XM_066070893.1"/>
</dbReference>
<dbReference type="GO" id="GO:0030015">
    <property type="term" value="C:CCR4-NOT core complex"/>
    <property type="evidence" value="ECO:0007669"/>
    <property type="project" value="InterPro"/>
</dbReference>
<dbReference type="GO" id="GO:2000036">
    <property type="term" value="P:regulation of stem cell population maintenance"/>
    <property type="evidence" value="ECO:0007669"/>
    <property type="project" value="UniProtKB-ARBA"/>
</dbReference>
<accession>A0A8W8JI33</accession>
<dbReference type="GeneID" id="105320796"/>
<dbReference type="InterPro" id="IPR040168">
    <property type="entry name" value="Not2/3/5"/>
</dbReference>
<evidence type="ECO:0000256" key="2">
    <source>
        <dbReference type="ARBA" id="ARBA00023015"/>
    </source>
</evidence>